<dbReference type="SUPFAM" id="SSF55545">
    <property type="entry name" value="beta-N-acetylhexosaminidase-like domain"/>
    <property type="match status" value="1"/>
</dbReference>
<evidence type="ECO:0000313" key="4">
    <source>
        <dbReference type="Proteomes" id="UP001156691"/>
    </source>
</evidence>
<comment type="caution">
    <text evidence="3">The sequence shown here is derived from an EMBL/GenBank/DDBJ whole genome shotgun (WGS) entry which is preliminary data.</text>
</comment>
<feature type="signal peptide" evidence="2">
    <location>
        <begin position="1"/>
        <end position="26"/>
    </location>
</feature>
<organism evidence="3 4">
    <name type="scientific">Devosia nitrariae</name>
    <dbReference type="NCBI Taxonomy" id="2071872"/>
    <lineage>
        <taxon>Bacteria</taxon>
        <taxon>Pseudomonadati</taxon>
        <taxon>Pseudomonadota</taxon>
        <taxon>Alphaproteobacteria</taxon>
        <taxon>Hyphomicrobiales</taxon>
        <taxon>Devosiaceae</taxon>
        <taxon>Devosia</taxon>
    </lineage>
</organism>
<gene>
    <name evidence="3" type="ORF">GCM10010862_09160</name>
</gene>
<dbReference type="PANTHER" id="PTHR47406:SF2">
    <property type="entry name" value="ALPHA GLUCURONIDASE N-TERMINAL DOMAIN-CONTAINING PROTEIN"/>
    <property type="match status" value="1"/>
</dbReference>
<reference evidence="4" key="1">
    <citation type="journal article" date="2019" name="Int. J. Syst. Evol. Microbiol.">
        <title>The Global Catalogue of Microorganisms (GCM) 10K type strain sequencing project: providing services to taxonomists for standard genome sequencing and annotation.</title>
        <authorList>
            <consortium name="The Broad Institute Genomics Platform"/>
            <consortium name="The Broad Institute Genome Sequencing Center for Infectious Disease"/>
            <person name="Wu L."/>
            <person name="Ma J."/>
        </authorList>
    </citation>
    <scope>NUCLEOTIDE SEQUENCE [LARGE SCALE GENOMIC DNA]</scope>
    <source>
        <strain evidence="4">NBRC 112416</strain>
    </source>
</reference>
<dbReference type="Gene3D" id="3.30.379.10">
    <property type="entry name" value="Chitobiase/beta-hexosaminidase domain 2-like"/>
    <property type="match status" value="1"/>
</dbReference>
<dbReference type="Gene3D" id="2.60.120.260">
    <property type="entry name" value="Galactose-binding domain-like"/>
    <property type="match status" value="1"/>
</dbReference>
<dbReference type="SUPFAM" id="SSF49785">
    <property type="entry name" value="Galactose-binding domain-like"/>
    <property type="match status" value="1"/>
</dbReference>
<dbReference type="InterPro" id="IPR029018">
    <property type="entry name" value="Hex-like_dom2"/>
</dbReference>
<feature type="chain" id="PRO_5047208016" description="DUF4838 domain-containing protein" evidence="2">
    <location>
        <begin position="27"/>
        <end position="977"/>
    </location>
</feature>
<dbReference type="PROSITE" id="PS51257">
    <property type="entry name" value="PROKAR_LIPOPROTEIN"/>
    <property type="match status" value="1"/>
</dbReference>
<keyword evidence="1" id="KW-0378">Hydrolase</keyword>
<keyword evidence="2" id="KW-0732">Signal</keyword>
<sequence>MKSLPRIVAFYLALAMGCTLSNVAAADGIVNGGFEAELSPWWQQGQAIRVQQVEGRQAVLVPSGMVVQEHIPVTGGHNYRITMDIRSEATRSGTVYVQMSFRGSGVSEEWRGPSLVAVDKRSTSECGQPPGATREEKAVLVTGGGAPEWRTHSLVFTAPNGASEMVLYLRKGNCSPGVAAYTNVSISPSDEPATSAADLARVALAAERLPALAATAENAARLERQLGLSAPSDDVHHLAEGGTMRMRVHVGSGEDIITLQAAADLSDFAARVAGAEPAAHLSTDEAVAEEPLLVIGRDNALAARAFSSEDFGSLGEDGFLIRSLGPHILIAGANPRGTMYGVNWFLDRRLGVRWLAPDVTYWPATTDIALPAQDERQVPRFAFREVLSIEGEDKAWRQRNLLNGESHGPSYRPTPPEIDSWNASWAAKDLIANFYQLLPPNTYRAEHPEWYQGGQLAMMDNAMRAEMARAVIERLRALPDYRSVWFAIHDMDWGWDMDPDSRAFADRHGGHASAPRLDMMIDVADQVRAVLPDARLAFNAYHWSFTPPEGMTVPDYILVYPMTIHVDYSQGLNEPANAELGRDLAGWNAIAEHVLVWDHITNFGGFIQPTPNLLPIGRSIQWLDELDAVDGYMGEGSFNTAGAEFAALRAWMISRLLWDPQRDPQALIEDFSRHYYGSAAGPIVEYIALMHERLDGSGDVLAEKTTVEMAMFDADFIVLADALFDEAEALADDPTILARVREARVPVDYVMLMRRHEYLTDATLGQRLAATLDDRVQRFWQTIDAAGIRQYMQGHDLDSLRRLLAIERHPSGIPGFVAEGIQWKDIQDLRFNRYSGPNSDIVADPMASDGAAIALDRSSAGWNAQLKFDSLPREGRWWVYLAVRTSAVMEGGAVARIGSAPPMGCYVTVTSSDIPDTGYTWVEVPGGPFAYSTDHALSLYAQPMSGPSGQAVLLDRAAAVDRPVPGARIGQSSGGCP</sequence>
<dbReference type="InterPro" id="IPR032287">
    <property type="entry name" value="DUF4838"/>
</dbReference>
<dbReference type="Proteomes" id="UP001156691">
    <property type="component" value="Unassembled WGS sequence"/>
</dbReference>
<evidence type="ECO:0000256" key="1">
    <source>
        <dbReference type="ARBA" id="ARBA00022801"/>
    </source>
</evidence>
<evidence type="ECO:0000256" key="2">
    <source>
        <dbReference type="SAM" id="SignalP"/>
    </source>
</evidence>
<proteinExistence type="predicted"/>
<keyword evidence="4" id="KW-1185">Reference proteome</keyword>
<accession>A0ABQ5W0S3</accession>
<dbReference type="InterPro" id="IPR008979">
    <property type="entry name" value="Galactose-bd-like_sf"/>
</dbReference>
<name>A0ABQ5W0S3_9HYPH</name>
<evidence type="ECO:0000313" key="3">
    <source>
        <dbReference type="EMBL" id="GLQ53657.1"/>
    </source>
</evidence>
<protein>
    <recommendedName>
        <fullName evidence="5">DUF4838 domain-containing protein</fullName>
    </recommendedName>
</protein>
<dbReference type="Pfam" id="PF16126">
    <property type="entry name" value="DUF4838"/>
    <property type="match status" value="1"/>
</dbReference>
<dbReference type="PANTHER" id="PTHR47406">
    <property type="entry name" value="COAGULATION FACTOR 5/8 TYPE, C-TERMINAL"/>
    <property type="match status" value="1"/>
</dbReference>
<dbReference type="EMBL" id="BSNS01000004">
    <property type="protein sequence ID" value="GLQ53657.1"/>
    <property type="molecule type" value="Genomic_DNA"/>
</dbReference>
<dbReference type="RefSeq" id="WP_284339103.1">
    <property type="nucleotide sequence ID" value="NZ_BSNS01000004.1"/>
</dbReference>
<evidence type="ECO:0008006" key="5">
    <source>
        <dbReference type="Google" id="ProtNLM"/>
    </source>
</evidence>